<feature type="compositionally biased region" description="Basic and acidic residues" evidence="2">
    <location>
        <begin position="145"/>
        <end position="160"/>
    </location>
</feature>
<dbReference type="Pfam" id="PF14648">
    <property type="entry name" value="FAM91_C"/>
    <property type="match status" value="3"/>
</dbReference>
<protein>
    <submittedName>
        <fullName evidence="4">Protein FAM91A1</fullName>
    </submittedName>
</protein>
<dbReference type="EMBL" id="QGNW01000688">
    <property type="protein sequence ID" value="RVW65398.1"/>
    <property type="molecule type" value="Genomic_DNA"/>
</dbReference>
<feature type="region of interest" description="Disordered" evidence="2">
    <location>
        <begin position="128"/>
        <end position="167"/>
    </location>
</feature>
<dbReference type="PANTHER" id="PTHR28441:SF2">
    <property type="entry name" value="PROTEIN FAM91A1"/>
    <property type="match status" value="1"/>
</dbReference>
<evidence type="ECO:0000256" key="1">
    <source>
        <dbReference type="ARBA" id="ARBA00010319"/>
    </source>
</evidence>
<feature type="domain" description="FAM91 C-terminal" evidence="3">
    <location>
        <begin position="400"/>
        <end position="483"/>
    </location>
</feature>
<feature type="domain" description="FAM91 C-terminal" evidence="3">
    <location>
        <begin position="175"/>
        <end position="395"/>
    </location>
</feature>
<organism evidence="4 5">
    <name type="scientific">Vitis vinifera</name>
    <name type="common">Grape</name>
    <dbReference type="NCBI Taxonomy" id="29760"/>
    <lineage>
        <taxon>Eukaryota</taxon>
        <taxon>Viridiplantae</taxon>
        <taxon>Streptophyta</taxon>
        <taxon>Embryophyta</taxon>
        <taxon>Tracheophyta</taxon>
        <taxon>Spermatophyta</taxon>
        <taxon>Magnoliopsida</taxon>
        <taxon>eudicotyledons</taxon>
        <taxon>Gunneridae</taxon>
        <taxon>Pentapetalae</taxon>
        <taxon>rosids</taxon>
        <taxon>Vitales</taxon>
        <taxon>Vitaceae</taxon>
        <taxon>Viteae</taxon>
        <taxon>Vitis</taxon>
    </lineage>
</organism>
<comment type="similarity">
    <text evidence="1">Belongs to the FAM91 family.</text>
</comment>
<dbReference type="InterPro" id="IPR028097">
    <property type="entry name" value="FAM91_C_dom"/>
</dbReference>
<dbReference type="PANTHER" id="PTHR28441">
    <property type="entry name" value="PROTEIN FAM91A1"/>
    <property type="match status" value="1"/>
</dbReference>
<reference evidence="4 5" key="1">
    <citation type="journal article" date="2018" name="PLoS Genet.">
        <title>Population sequencing reveals clonal diversity and ancestral inbreeding in the grapevine cultivar Chardonnay.</title>
        <authorList>
            <person name="Roach M.J."/>
            <person name="Johnson D.L."/>
            <person name="Bohlmann J."/>
            <person name="van Vuuren H.J."/>
            <person name="Jones S.J."/>
            <person name="Pretorius I.S."/>
            <person name="Schmidt S.A."/>
            <person name="Borneman A.R."/>
        </authorList>
    </citation>
    <scope>NUCLEOTIDE SEQUENCE [LARGE SCALE GENOMIC DNA]</scope>
    <source>
        <strain evidence="5">cv. Chardonnay</strain>
        <tissue evidence="4">Leaf</tissue>
    </source>
</reference>
<feature type="compositionally biased region" description="Polar residues" evidence="2">
    <location>
        <begin position="129"/>
        <end position="144"/>
    </location>
</feature>
<accession>A0A438FZQ6</accession>
<evidence type="ECO:0000256" key="2">
    <source>
        <dbReference type="SAM" id="MobiDB-lite"/>
    </source>
</evidence>
<gene>
    <name evidence="4" type="primary">fam91a1_1</name>
    <name evidence="4" type="ORF">CK203_022195</name>
</gene>
<dbReference type="AlphaFoldDB" id="A0A438FZQ6"/>
<proteinExistence type="inferred from homology"/>
<evidence type="ECO:0000313" key="4">
    <source>
        <dbReference type="EMBL" id="RVW65398.1"/>
    </source>
</evidence>
<feature type="domain" description="FAM91 C-terminal" evidence="3">
    <location>
        <begin position="8"/>
        <end position="71"/>
    </location>
</feature>
<dbReference type="InterPro" id="IPR039199">
    <property type="entry name" value="FAM91"/>
</dbReference>
<sequence>MLDISVRRLKSHAVTLYEAGKLGHASIADLCKDLSTLEGTKFEGELQEFANHVFSLRCVLECLHSGGVATDKGVEEACDNMGMVASISDEATSLIADVMITDKSGDIGMNESELNIDDFAREHVRSNGDETFSTNLGEDGNCSSEDSKSEPNFQNDEKLISAEGSDVGKGTRRRKREYRVDILRCESLAALPSTTLDRLFLRDYDILVSMVPLPFSSVLPGPTGPIHFGPPSYSSMTPWMKLVLYSTVACGPLSVVLMKGQCLRLLPVPLAGCEKALIWSWDGSAIGGLGSKFEGNLVKGSILLHCLNSLLKYSAVLVQPLSRHDLDESGRIVTMDIPLPLKNCDGSIARLGKELGLSAEECLNLNSLLIDLANKIELWTVGYVRLLKLFKERESDHFLPDDEKYEWVPLSVEFGVPLFSPKLCNNICKRVVSSQLLQADSLSEHHDAMQCLRKRLRDICAEYQATGPAAKLLHQKEQLKDSSQQLMNYASGKWNPLLDPSSPIAGALSDHQRLKLANRQRSRTEVLSFDGSILRAEEMEASKAMEFGCVFVGEDLDSIPNKFVNFSNCVGMLVVGFEKEISSILRKLESIKGHGVKILGRKRILPSSSRFEREIGKLGARLITLVLLSLSGEGGGALGSQFSFCEVLLIRSVQLSWGSYALAPVYEAATRPVEESPAVGTIKVEPDDADSREVVLPGVCLLFDGSELHLFDIGACLQARPPVSLIAEASAASASSAIK</sequence>
<evidence type="ECO:0000313" key="5">
    <source>
        <dbReference type="Proteomes" id="UP000288805"/>
    </source>
</evidence>
<comment type="caution">
    <text evidence="4">The sequence shown here is derived from an EMBL/GenBank/DDBJ whole genome shotgun (WGS) entry which is preliminary data.</text>
</comment>
<name>A0A438FZQ6_VITVI</name>
<dbReference type="Proteomes" id="UP000288805">
    <property type="component" value="Unassembled WGS sequence"/>
</dbReference>
<evidence type="ECO:0000259" key="3">
    <source>
        <dbReference type="Pfam" id="PF14648"/>
    </source>
</evidence>